<dbReference type="VEuPathDB" id="FungiDB:CAGL0G01848g"/>
<dbReference type="VEuPathDB" id="FungiDB:B1J91_G01848g"/>
<gene>
    <name evidence="1" type="ORF">AO440_001558</name>
</gene>
<name>A0A0W0D6Y8_CANGB</name>
<comment type="caution">
    <text evidence="1">The sequence shown here is derived from an EMBL/GenBank/DDBJ whole genome shotgun (WGS) entry which is preliminary data.</text>
</comment>
<accession>A0A0W0D6Y8</accession>
<reference evidence="1 2" key="1">
    <citation type="submission" date="2015-10" db="EMBL/GenBank/DDBJ databases">
        <title>Draft genomes sequences of Candida glabrata isolates 1A, 1B, 2A, 2B, 3A and 3B.</title>
        <authorList>
            <person name="Haavelsrud O.E."/>
            <person name="Gaustad P."/>
        </authorList>
    </citation>
    <scope>NUCLEOTIDE SEQUENCE [LARGE SCALE GENOMIC DNA]</scope>
    <source>
        <strain evidence="1">910700640</strain>
    </source>
</reference>
<organism evidence="1 2">
    <name type="scientific">Candida glabrata</name>
    <name type="common">Yeast</name>
    <name type="synonym">Torulopsis glabrata</name>
    <dbReference type="NCBI Taxonomy" id="5478"/>
    <lineage>
        <taxon>Eukaryota</taxon>
        <taxon>Fungi</taxon>
        <taxon>Dikarya</taxon>
        <taxon>Ascomycota</taxon>
        <taxon>Saccharomycotina</taxon>
        <taxon>Saccharomycetes</taxon>
        <taxon>Saccharomycetales</taxon>
        <taxon>Saccharomycetaceae</taxon>
        <taxon>Nakaseomyces</taxon>
    </lineage>
</organism>
<sequence length="156" mass="17655">METYLPFVDDAAVDQAFEAWVDELVEEECGAMPSEGYHPEVPRVMAAKGRDAESGGIDLARYNDAGDVRLLKIVDSYLRHAEITLRELISKTIVNQWVISNDCQQSASGVMQAGIDKLQGQLDALEKYRRDVQVRYRRTHPDTADASCMRLRDMYI</sequence>
<dbReference type="EMBL" id="LLZZ01000107">
    <property type="protein sequence ID" value="KTB07607.1"/>
    <property type="molecule type" value="Genomic_DNA"/>
</dbReference>
<evidence type="ECO:0000313" key="1">
    <source>
        <dbReference type="EMBL" id="KTB07607.1"/>
    </source>
</evidence>
<dbReference type="OrthoDB" id="4059443at2759"/>
<dbReference type="VEuPathDB" id="FungiDB:GWK60_G01705"/>
<dbReference type="AlphaFoldDB" id="A0A0W0D6Y8"/>
<proteinExistence type="predicted"/>
<dbReference type="Proteomes" id="UP000054886">
    <property type="component" value="Unassembled WGS sequence"/>
</dbReference>
<dbReference type="VEuPathDB" id="FungiDB:GVI51_G01705"/>
<protein>
    <submittedName>
        <fullName evidence="1">Pre-mRNA-splicing factor SNT309</fullName>
    </submittedName>
</protein>
<evidence type="ECO:0000313" key="2">
    <source>
        <dbReference type="Proteomes" id="UP000054886"/>
    </source>
</evidence>